<dbReference type="AlphaFoldDB" id="A0A0P6XC06"/>
<feature type="transmembrane region" description="Helical" evidence="1">
    <location>
        <begin position="13"/>
        <end position="41"/>
    </location>
</feature>
<keyword evidence="3" id="KW-1185">Reference proteome</keyword>
<keyword evidence="1" id="KW-0472">Membrane</keyword>
<dbReference type="Proteomes" id="UP000050417">
    <property type="component" value="Unassembled WGS sequence"/>
</dbReference>
<dbReference type="EMBL" id="LGCL01000009">
    <property type="protein sequence ID" value="KPL79785.1"/>
    <property type="molecule type" value="Genomic_DNA"/>
</dbReference>
<evidence type="ECO:0000256" key="1">
    <source>
        <dbReference type="SAM" id="Phobius"/>
    </source>
</evidence>
<evidence type="ECO:0000313" key="2">
    <source>
        <dbReference type="EMBL" id="KPL79785.1"/>
    </source>
</evidence>
<proteinExistence type="predicted"/>
<name>A0A0P6XC06_9CHLR</name>
<gene>
    <name evidence="2" type="ORF">ADN00_02130</name>
</gene>
<comment type="caution">
    <text evidence="2">The sequence shown here is derived from an EMBL/GenBank/DDBJ whole genome shotgun (WGS) entry which is preliminary data.</text>
</comment>
<keyword evidence="1" id="KW-1133">Transmembrane helix</keyword>
<reference evidence="2 3" key="1">
    <citation type="submission" date="2015-07" db="EMBL/GenBank/DDBJ databases">
        <title>Genome sequence of Ornatilinea apprima DSM 23815.</title>
        <authorList>
            <person name="Hemp J."/>
            <person name="Ward L.M."/>
            <person name="Pace L.A."/>
            <person name="Fischer W.W."/>
        </authorList>
    </citation>
    <scope>NUCLEOTIDE SEQUENCE [LARGE SCALE GENOMIC DNA]</scope>
    <source>
        <strain evidence="2 3">P3M-1</strain>
    </source>
</reference>
<sequence>MFHLWKGGGPGKLLLYILLGWVGFWAGVILGTMMGLVFWTIGPLNVGMGLIGSLLFLGGGYWLSLIQAD</sequence>
<accession>A0A0P6XC06</accession>
<dbReference type="STRING" id="1134406.ADN00_02130"/>
<organism evidence="2 3">
    <name type="scientific">Ornatilinea apprima</name>
    <dbReference type="NCBI Taxonomy" id="1134406"/>
    <lineage>
        <taxon>Bacteria</taxon>
        <taxon>Bacillati</taxon>
        <taxon>Chloroflexota</taxon>
        <taxon>Anaerolineae</taxon>
        <taxon>Anaerolineales</taxon>
        <taxon>Anaerolineaceae</taxon>
        <taxon>Ornatilinea</taxon>
    </lineage>
</organism>
<evidence type="ECO:0000313" key="3">
    <source>
        <dbReference type="Proteomes" id="UP000050417"/>
    </source>
</evidence>
<feature type="transmembrane region" description="Helical" evidence="1">
    <location>
        <begin position="47"/>
        <end position="66"/>
    </location>
</feature>
<protein>
    <submittedName>
        <fullName evidence="2">Uncharacterized protein</fullName>
    </submittedName>
</protein>
<keyword evidence="1" id="KW-0812">Transmembrane</keyword>